<feature type="transmembrane region" description="Helical" evidence="1">
    <location>
        <begin position="6"/>
        <end position="24"/>
    </location>
</feature>
<dbReference type="STRING" id="464029.SAMN02982989_4822"/>
<dbReference type="Proteomes" id="UP000192903">
    <property type="component" value="Unassembled WGS sequence"/>
</dbReference>
<evidence type="ECO:0000256" key="1">
    <source>
        <dbReference type="SAM" id="Phobius"/>
    </source>
</evidence>
<keyword evidence="1" id="KW-1133">Transmembrane helix</keyword>
<dbReference type="AlphaFoldDB" id="A0A1X7D0N6"/>
<protein>
    <submittedName>
        <fullName evidence="2">Uncharacterized protein</fullName>
    </submittedName>
</protein>
<evidence type="ECO:0000313" key="2">
    <source>
        <dbReference type="EMBL" id="SMF06157.1"/>
    </source>
</evidence>
<keyword evidence="1" id="KW-0812">Transmembrane</keyword>
<sequence>MTAEWLFVSFGMPAILAVVAYTAYRLHEWDLDRKHKNRQPGE</sequence>
<accession>A0A1X7D0N6</accession>
<organism evidence="2 3">
    <name type="scientific">Xaviernesmea oryzae</name>
    <dbReference type="NCBI Taxonomy" id="464029"/>
    <lineage>
        <taxon>Bacteria</taxon>
        <taxon>Pseudomonadati</taxon>
        <taxon>Pseudomonadota</taxon>
        <taxon>Alphaproteobacteria</taxon>
        <taxon>Hyphomicrobiales</taxon>
        <taxon>Rhizobiaceae</taxon>
        <taxon>Rhizobium/Agrobacterium group</taxon>
        <taxon>Xaviernesmea</taxon>
    </lineage>
</organism>
<name>A0A1X7D0N6_9HYPH</name>
<proteinExistence type="predicted"/>
<keyword evidence="3" id="KW-1185">Reference proteome</keyword>
<dbReference type="EMBL" id="FXAF01000002">
    <property type="protein sequence ID" value="SMF06157.1"/>
    <property type="molecule type" value="Genomic_DNA"/>
</dbReference>
<dbReference type="RefSeq" id="WP_272937829.1">
    <property type="nucleotide sequence ID" value="NZ_FXAF01000002.1"/>
</dbReference>
<gene>
    <name evidence="2" type="ORF">SAMN02982989_4822</name>
</gene>
<keyword evidence="1" id="KW-0472">Membrane</keyword>
<reference evidence="3" key="1">
    <citation type="submission" date="2017-04" db="EMBL/GenBank/DDBJ databases">
        <authorList>
            <person name="Varghese N."/>
            <person name="Submissions S."/>
        </authorList>
    </citation>
    <scope>NUCLEOTIDE SEQUENCE [LARGE SCALE GENOMIC DNA]</scope>
    <source>
        <strain evidence="3">B4P</strain>
    </source>
</reference>
<evidence type="ECO:0000313" key="3">
    <source>
        <dbReference type="Proteomes" id="UP000192903"/>
    </source>
</evidence>